<keyword evidence="3 6" id="KW-0812">Transmembrane</keyword>
<accession>A0A1Y2J306</accession>
<dbReference type="Proteomes" id="UP000193067">
    <property type="component" value="Unassembled WGS sequence"/>
</dbReference>
<dbReference type="Pfam" id="PF01679">
    <property type="entry name" value="Pmp3"/>
    <property type="match status" value="1"/>
</dbReference>
<dbReference type="AlphaFoldDB" id="A0A1Y2J306"/>
<keyword evidence="4 6" id="KW-1133">Transmembrane helix</keyword>
<dbReference type="InterPro" id="IPR000612">
    <property type="entry name" value="PMP3"/>
</dbReference>
<proteinExistence type="inferred from homology"/>
<evidence type="ECO:0000256" key="4">
    <source>
        <dbReference type="ARBA" id="ARBA00022989"/>
    </source>
</evidence>
<dbReference type="PANTHER" id="PTHR21659:SF112">
    <property type="entry name" value="PROTEIN SNA2-RELATED"/>
    <property type="match status" value="1"/>
</dbReference>
<evidence type="ECO:0000256" key="6">
    <source>
        <dbReference type="SAM" id="Phobius"/>
    </source>
</evidence>
<name>A0A1Y2J306_TRAC3</name>
<dbReference type="PROSITE" id="PS01309">
    <property type="entry name" value="UPF0057"/>
    <property type="match status" value="1"/>
</dbReference>
<organism evidence="7 8">
    <name type="scientific">Trametes coccinea (strain BRFM310)</name>
    <name type="common">Pycnoporus coccineus</name>
    <dbReference type="NCBI Taxonomy" id="1353009"/>
    <lineage>
        <taxon>Eukaryota</taxon>
        <taxon>Fungi</taxon>
        <taxon>Dikarya</taxon>
        <taxon>Basidiomycota</taxon>
        <taxon>Agaricomycotina</taxon>
        <taxon>Agaricomycetes</taxon>
        <taxon>Polyporales</taxon>
        <taxon>Polyporaceae</taxon>
        <taxon>Trametes</taxon>
    </lineage>
</organism>
<evidence type="ECO:0000313" key="7">
    <source>
        <dbReference type="EMBL" id="OSD07789.1"/>
    </source>
</evidence>
<dbReference type="STRING" id="1353009.A0A1Y2J306"/>
<dbReference type="EMBL" id="KZ084087">
    <property type="protein sequence ID" value="OSD07789.1"/>
    <property type="molecule type" value="Genomic_DNA"/>
</dbReference>
<keyword evidence="8" id="KW-1185">Reference proteome</keyword>
<reference evidence="7 8" key="1">
    <citation type="journal article" date="2015" name="Biotechnol. Biofuels">
        <title>Enhanced degradation of softwood versus hardwood by the white-rot fungus Pycnoporus coccineus.</title>
        <authorList>
            <person name="Couturier M."/>
            <person name="Navarro D."/>
            <person name="Chevret D."/>
            <person name="Henrissat B."/>
            <person name="Piumi F."/>
            <person name="Ruiz-Duenas F.J."/>
            <person name="Martinez A.T."/>
            <person name="Grigoriev I.V."/>
            <person name="Riley R."/>
            <person name="Lipzen A."/>
            <person name="Berrin J.G."/>
            <person name="Master E.R."/>
            <person name="Rosso M.N."/>
        </authorList>
    </citation>
    <scope>NUCLEOTIDE SEQUENCE [LARGE SCALE GENOMIC DNA]</scope>
    <source>
        <strain evidence="7 8">BRFM310</strain>
    </source>
</reference>
<comment type="similarity">
    <text evidence="2">Belongs to the UPF0057 (PMP3) family.</text>
</comment>
<protein>
    <submittedName>
        <fullName evidence="7">UPF0057-domain-containing protein</fullName>
    </submittedName>
</protein>
<dbReference type="OrthoDB" id="2802411at2759"/>
<dbReference type="GO" id="GO:0016020">
    <property type="term" value="C:membrane"/>
    <property type="evidence" value="ECO:0007669"/>
    <property type="project" value="UniProtKB-SubCell"/>
</dbReference>
<dbReference type="PANTHER" id="PTHR21659">
    <property type="entry name" value="HYDROPHOBIC PROTEIN RCI2 LOW TEMPERATURE AND SALT RESPONSIVE PROTEIN LTI6 -RELATED"/>
    <property type="match status" value="1"/>
</dbReference>
<evidence type="ECO:0000313" key="8">
    <source>
        <dbReference type="Proteomes" id="UP000193067"/>
    </source>
</evidence>
<evidence type="ECO:0000256" key="2">
    <source>
        <dbReference type="ARBA" id="ARBA00009530"/>
    </source>
</evidence>
<evidence type="ECO:0000256" key="5">
    <source>
        <dbReference type="ARBA" id="ARBA00023136"/>
    </source>
</evidence>
<feature type="transmembrane region" description="Helical" evidence="6">
    <location>
        <begin position="12"/>
        <end position="28"/>
    </location>
</feature>
<evidence type="ECO:0000256" key="1">
    <source>
        <dbReference type="ARBA" id="ARBA00004370"/>
    </source>
</evidence>
<feature type="transmembrane region" description="Helical" evidence="6">
    <location>
        <begin position="35"/>
        <end position="57"/>
    </location>
</feature>
<sequence length="76" mass="8613">MATWVSPTHDVILYFLALFIPPAAVFFKRGIAADFWINILLWILGWIPGVLHAWWIISRSERPVVQPARPAAGYPA</sequence>
<comment type="subcellular location">
    <subcellularLocation>
        <location evidence="1">Membrane</location>
    </subcellularLocation>
</comment>
<gene>
    <name evidence="7" type="ORF">PYCCODRAFT_1463093</name>
</gene>
<evidence type="ECO:0000256" key="3">
    <source>
        <dbReference type="ARBA" id="ARBA00022692"/>
    </source>
</evidence>
<keyword evidence="5 6" id="KW-0472">Membrane</keyword>